<dbReference type="Pfam" id="PF12796">
    <property type="entry name" value="Ank_2"/>
    <property type="match status" value="1"/>
</dbReference>
<evidence type="ECO:0000256" key="1">
    <source>
        <dbReference type="ARBA" id="ARBA00022737"/>
    </source>
</evidence>
<dbReference type="InterPro" id="IPR056884">
    <property type="entry name" value="NPHP3-like_N"/>
</dbReference>
<feature type="repeat" description="ANK" evidence="2">
    <location>
        <begin position="822"/>
        <end position="854"/>
    </location>
</feature>
<dbReference type="Gene3D" id="3.40.50.300">
    <property type="entry name" value="P-loop containing nucleotide triphosphate hydrolases"/>
    <property type="match status" value="1"/>
</dbReference>
<dbReference type="SUPFAM" id="SSF48403">
    <property type="entry name" value="Ankyrin repeat"/>
    <property type="match status" value="1"/>
</dbReference>
<evidence type="ECO:0000259" key="4">
    <source>
        <dbReference type="Pfam" id="PF17100"/>
    </source>
</evidence>
<sequence length="999" mass="113228">MIEGRRGIKHGVLSRFQKLPQPAQNHGQAYPESGTADKGQQKRRHRLSRLFLKRHPSSDIPTPVISGGNDETDTQPEQDVTQEEIESETSGTPQDAELQDIAPALWKNAYVQLKGKEPELVKADPHLGNVRSNANGSVTLANGLKNPWTEARLVLDVRIVTGLVLQSEQQAMGSAARKAVEYTDIAIPLLDKLSVLLEAYPPANVAWKVIKETLPHVVKELDRQQTKSEVLLRRRWENDRDYSALRRHIENQIVDYFELLIEYQMRAACRVFLSNTVMTGLKDILSAEDWIQSDQGSIESAEMSLKNSMDLYLKQTQASDIALLAERVKDSISQDEDKLIGTFKTTAYENAYDINPKPEEGTCEWFLKNEKFQSWLTDGNNRFVVAAGPGCGKSVLARFLLDDVLPKNNPSAMICYFFFMDGQQQSSSTAALCAVLHQLFLRRPKLATHCRERISKEGETLTHNITALGAIWKQASEHTEAGDIYLIIDALNQCKVDEQREFLERVIASSNSRLKILITTQSYRIIEKTLLSCGFRHQVPLYGEDEEGEYEVRAEIESVARKWDRIVIFKRLEENDDDRLSAWQTLINDLTKSIGATYDKLLSKIRPREMNIALNVLEKGTKGKDAEWENEIDKIERDEGFKHWINSRLNFFVTVHDGKIDLLHPTAHDWLRKDRAAADNFKSDSEWQHSIEFETAEITMLNSCLSYLGLRDFEQYSGMDRPSKLKIKSLIDKHGFLEYAASHWVSHFRASHNSGNMNSSRQVVFKKIVLKAFCILGAESGKFFPWYWLTYSINGSRSLAPGVDFLLVSGRECLDLNHQDQMGRTVLHIATVSGDVRLLHELLRKGANSRIQDKCGRTALHLAVYSSKWDIVTILAEDRGGASLNVKDAFGLTPSHLAIRVMGFLLDSMPRQIFNFLQAKSTTAVASHAVFREKEEADQNQKAVDFYDSGIKVERDDFIPLKAADFPDACQFLKIGQLAIMWGGTSFHFDPDRDRSMSL</sequence>
<feature type="region of interest" description="Disordered" evidence="3">
    <location>
        <begin position="1"/>
        <end position="96"/>
    </location>
</feature>
<evidence type="ECO:0000256" key="2">
    <source>
        <dbReference type="PROSITE-ProRule" id="PRU00023"/>
    </source>
</evidence>
<dbReference type="PANTHER" id="PTHR10039">
    <property type="entry name" value="AMELOGENIN"/>
    <property type="match status" value="1"/>
</dbReference>
<dbReference type="InterPro" id="IPR036770">
    <property type="entry name" value="Ankyrin_rpt-contain_sf"/>
</dbReference>
<protein>
    <submittedName>
        <fullName evidence="6">Uncharacterized protein</fullName>
    </submittedName>
</protein>
<dbReference type="EMBL" id="PDNB01000066">
    <property type="protein sequence ID" value="PGH11917.1"/>
    <property type="molecule type" value="Genomic_DNA"/>
</dbReference>
<gene>
    <name evidence="6" type="ORF">AJ79_04609</name>
</gene>
<proteinExistence type="predicted"/>
<dbReference type="PROSITE" id="PS50297">
    <property type="entry name" value="ANK_REP_REGION"/>
    <property type="match status" value="1"/>
</dbReference>
<dbReference type="AlphaFoldDB" id="A0A2B7XTV0"/>
<accession>A0A2B7XTV0</accession>
<dbReference type="InterPro" id="IPR027417">
    <property type="entry name" value="P-loop_NTPase"/>
</dbReference>
<dbReference type="SUPFAM" id="SSF52540">
    <property type="entry name" value="P-loop containing nucleoside triphosphate hydrolases"/>
    <property type="match status" value="1"/>
</dbReference>
<feature type="compositionally biased region" description="Basic residues" evidence="3">
    <location>
        <begin position="41"/>
        <end position="55"/>
    </location>
</feature>
<dbReference type="PROSITE" id="PS50088">
    <property type="entry name" value="ANK_REPEAT"/>
    <property type="match status" value="1"/>
</dbReference>
<keyword evidence="7" id="KW-1185">Reference proteome</keyword>
<feature type="compositionally biased region" description="Acidic residues" evidence="3">
    <location>
        <begin position="70"/>
        <end position="87"/>
    </location>
</feature>
<dbReference type="SMART" id="SM00248">
    <property type="entry name" value="ANK"/>
    <property type="match status" value="2"/>
</dbReference>
<evidence type="ECO:0000313" key="6">
    <source>
        <dbReference type="EMBL" id="PGH11917.1"/>
    </source>
</evidence>
<dbReference type="InterPro" id="IPR002110">
    <property type="entry name" value="Ankyrin_rpt"/>
</dbReference>
<dbReference type="OrthoDB" id="194358at2759"/>
<reference evidence="6 7" key="1">
    <citation type="submission" date="2017-10" db="EMBL/GenBank/DDBJ databases">
        <title>Comparative genomics in systemic dimorphic fungi from Ajellomycetaceae.</title>
        <authorList>
            <person name="Munoz J.F."/>
            <person name="Mcewen J.G."/>
            <person name="Clay O.K."/>
            <person name="Cuomo C.A."/>
        </authorList>
    </citation>
    <scope>NUCLEOTIDE SEQUENCE [LARGE SCALE GENOMIC DNA]</scope>
    <source>
        <strain evidence="6 7">UAMH5409</strain>
    </source>
</reference>
<evidence type="ECO:0000256" key="3">
    <source>
        <dbReference type="SAM" id="MobiDB-lite"/>
    </source>
</evidence>
<dbReference type="Pfam" id="PF24883">
    <property type="entry name" value="NPHP3_N"/>
    <property type="match status" value="1"/>
</dbReference>
<comment type="caution">
    <text evidence="6">The sequence shown here is derived from an EMBL/GenBank/DDBJ whole genome shotgun (WGS) entry which is preliminary data.</text>
</comment>
<feature type="domain" description="NWD NACHT-NTPase N-terminal" evidence="4">
    <location>
        <begin position="105"/>
        <end position="306"/>
    </location>
</feature>
<dbReference type="Gene3D" id="1.25.40.20">
    <property type="entry name" value="Ankyrin repeat-containing domain"/>
    <property type="match status" value="1"/>
</dbReference>
<name>A0A2B7XTV0_9EURO</name>
<evidence type="ECO:0000313" key="7">
    <source>
        <dbReference type="Proteomes" id="UP000223968"/>
    </source>
</evidence>
<evidence type="ECO:0000259" key="5">
    <source>
        <dbReference type="Pfam" id="PF24883"/>
    </source>
</evidence>
<dbReference type="STRING" id="1447875.A0A2B7XTV0"/>
<dbReference type="Proteomes" id="UP000223968">
    <property type="component" value="Unassembled WGS sequence"/>
</dbReference>
<organism evidence="6 7">
    <name type="scientific">Helicocarpus griseus UAMH5409</name>
    <dbReference type="NCBI Taxonomy" id="1447875"/>
    <lineage>
        <taxon>Eukaryota</taxon>
        <taxon>Fungi</taxon>
        <taxon>Dikarya</taxon>
        <taxon>Ascomycota</taxon>
        <taxon>Pezizomycotina</taxon>
        <taxon>Eurotiomycetes</taxon>
        <taxon>Eurotiomycetidae</taxon>
        <taxon>Onygenales</taxon>
        <taxon>Ajellomycetaceae</taxon>
        <taxon>Helicocarpus</taxon>
    </lineage>
</organism>
<keyword evidence="2" id="KW-0040">ANK repeat</keyword>
<keyword evidence="1" id="KW-0677">Repeat</keyword>
<dbReference type="Pfam" id="PF17100">
    <property type="entry name" value="NACHT_N"/>
    <property type="match status" value="1"/>
</dbReference>
<feature type="domain" description="Nephrocystin 3-like N-terminal" evidence="5">
    <location>
        <begin position="361"/>
        <end position="520"/>
    </location>
</feature>
<dbReference type="InterPro" id="IPR031359">
    <property type="entry name" value="NACHT_N"/>
</dbReference>